<keyword evidence="12 17" id="KW-0472">Membrane</keyword>
<accession>A0ABS9UR37</accession>
<evidence type="ECO:0000313" key="18">
    <source>
        <dbReference type="EMBL" id="MCH7399077.1"/>
    </source>
</evidence>
<dbReference type="Pfam" id="PF01066">
    <property type="entry name" value="CDP-OH_P_transf"/>
    <property type="match status" value="1"/>
</dbReference>
<comment type="similarity">
    <text evidence="4 16">Belongs to the CDP-alcohol phosphatidyltransferase class-I family.</text>
</comment>
<keyword evidence="9 17" id="KW-0812">Transmembrane</keyword>
<comment type="subcellular location">
    <subcellularLocation>
        <location evidence="3">Endomembrane system</location>
    </subcellularLocation>
    <subcellularLocation>
        <location evidence="2">Membrane</location>
        <topology evidence="2">Multi-pass membrane protein</topology>
    </subcellularLocation>
</comment>
<evidence type="ECO:0000256" key="8">
    <source>
        <dbReference type="ARBA" id="ARBA00022679"/>
    </source>
</evidence>
<keyword evidence="13" id="KW-0594">Phospholipid biosynthesis</keyword>
<evidence type="ECO:0000256" key="14">
    <source>
        <dbReference type="ARBA" id="ARBA00023264"/>
    </source>
</evidence>
<feature type="transmembrane region" description="Helical" evidence="17">
    <location>
        <begin position="33"/>
        <end position="55"/>
    </location>
</feature>
<dbReference type="InterPro" id="IPR043130">
    <property type="entry name" value="CDP-OH_PTrfase_TM_dom"/>
</dbReference>
<feature type="transmembrane region" description="Helical" evidence="17">
    <location>
        <begin position="123"/>
        <end position="142"/>
    </location>
</feature>
<keyword evidence="19" id="KW-1185">Reference proteome</keyword>
<dbReference type="Gene3D" id="1.20.120.1760">
    <property type="match status" value="1"/>
</dbReference>
<protein>
    <recommendedName>
        <fullName evidence="6">CDP-diacylglycerol--serine O-phosphatidyltransferase</fullName>
        <ecNumber evidence="5">2.7.8.8</ecNumber>
    </recommendedName>
    <alternativeName>
        <fullName evidence="15">Phosphatidylserine synthase</fullName>
    </alternativeName>
</protein>
<evidence type="ECO:0000256" key="13">
    <source>
        <dbReference type="ARBA" id="ARBA00023209"/>
    </source>
</evidence>
<evidence type="ECO:0000256" key="4">
    <source>
        <dbReference type="ARBA" id="ARBA00010441"/>
    </source>
</evidence>
<keyword evidence="8 16" id="KW-0808">Transferase</keyword>
<dbReference type="RefSeq" id="WP_241275581.1">
    <property type="nucleotide sequence ID" value="NZ_JAKZGS010000012.1"/>
</dbReference>
<sequence>MMIKKHIPNSITSLNLLSGMIGIYFVLSGKIEYGAYFIFLAAIFDFFDGFVARILNVHSEIGKQLDSLADLVTFGVLPSFILFQWTKELTDHEYLPFIALIVGIFSALRLAKFNVDTRQSDRFIGVPTPANALLVSTLPFFVSKFPYVGSYIESPFALLAVAVVMSFLLVAEIPLIALKFKNYSPKDNVFRYLILVIGLACIITFGLAGIPILIISYIALSVLEGVIYKNGNSL</sequence>
<evidence type="ECO:0000256" key="2">
    <source>
        <dbReference type="ARBA" id="ARBA00004141"/>
    </source>
</evidence>
<keyword evidence="14" id="KW-1208">Phospholipid metabolism</keyword>
<dbReference type="InterPro" id="IPR048254">
    <property type="entry name" value="CDP_ALCOHOL_P_TRANSF_CS"/>
</dbReference>
<dbReference type="EMBL" id="JAKZGS010000012">
    <property type="protein sequence ID" value="MCH7399077.1"/>
    <property type="molecule type" value="Genomic_DNA"/>
</dbReference>
<evidence type="ECO:0000256" key="12">
    <source>
        <dbReference type="ARBA" id="ARBA00023136"/>
    </source>
</evidence>
<keyword evidence="11" id="KW-0443">Lipid metabolism</keyword>
<evidence type="ECO:0000256" key="17">
    <source>
        <dbReference type="SAM" id="Phobius"/>
    </source>
</evidence>
<keyword evidence="10 17" id="KW-1133">Transmembrane helix</keyword>
<dbReference type="PROSITE" id="PS00379">
    <property type="entry name" value="CDP_ALCOHOL_P_TRANSF"/>
    <property type="match status" value="1"/>
</dbReference>
<evidence type="ECO:0000256" key="9">
    <source>
        <dbReference type="ARBA" id="ARBA00022692"/>
    </source>
</evidence>
<dbReference type="GO" id="GO:0003882">
    <property type="term" value="F:CDP-diacylglycerol-serine O-phosphatidyltransferase activity"/>
    <property type="evidence" value="ECO:0007669"/>
    <property type="project" value="UniProtKB-EC"/>
</dbReference>
<dbReference type="InterPro" id="IPR004533">
    <property type="entry name" value="CDP-diaglyc--ser_O-PTrfase"/>
</dbReference>
<evidence type="ECO:0000256" key="10">
    <source>
        <dbReference type="ARBA" id="ARBA00022989"/>
    </source>
</evidence>
<evidence type="ECO:0000256" key="1">
    <source>
        <dbReference type="ARBA" id="ARBA00000287"/>
    </source>
</evidence>
<feature type="transmembrane region" description="Helical" evidence="17">
    <location>
        <begin position="7"/>
        <end position="27"/>
    </location>
</feature>
<name>A0ABS9UR37_9BACT</name>
<evidence type="ECO:0000313" key="19">
    <source>
        <dbReference type="Proteomes" id="UP001165488"/>
    </source>
</evidence>
<dbReference type="EC" id="2.7.8.8" evidence="5"/>
<comment type="caution">
    <text evidence="18">The sequence shown here is derived from an EMBL/GenBank/DDBJ whole genome shotgun (WGS) entry which is preliminary data.</text>
</comment>
<evidence type="ECO:0000256" key="11">
    <source>
        <dbReference type="ARBA" id="ARBA00023098"/>
    </source>
</evidence>
<evidence type="ECO:0000256" key="15">
    <source>
        <dbReference type="ARBA" id="ARBA00032361"/>
    </source>
</evidence>
<evidence type="ECO:0000256" key="6">
    <source>
        <dbReference type="ARBA" id="ARBA00017171"/>
    </source>
</evidence>
<keyword evidence="7" id="KW-0444">Lipid biosynthesis</keyword>
<dbReference type="NCBIfam" id="TIGR00473">
    <property type="entry name" value="pssA"/>
    <property type="match status" value="1"/>
</dbReference>
<feature type="transmembrane region" description="Helical" evidence="17">
    <location>
        <begin position="190"/>
        <end position="220"/>
    </location>
</feature>
<evidence type="ECO:0000256" key="3">
    <source>
        <dbReference type="ARBA" id="ARBA00004308"/>
    </source>
</evidence>
<evidence type="ECO:0000256" key="16">
    <source>
        <dbReference type="RuleBase" id="RU003750"/>
    </source>
</evidence>
<proteinExistence type="inferred from homology"/>
<evidence type="ECO:0000256" key="5">
    <source>
        <dbReference type="ARBA" id="ARBA00013174"/>
    </source>
</evidence>
<feature type="transmembrane region" description="Helical" evidence="17">
    <location>
        <begin position="67"/>
        <end position="86"/>
    </location>
</feature>
<feature type="transmembrane region" description="Helical" evidence="17">
    <location>
        <begin position="92"/>
        <end position="111"/>
    </location>
</feature>
<evidence type="ECO:0000256" key="7">
    <source>
        <dbReference type="ARBA" id="ARBA00022516"/>
    </source>
</evidence>
<feature type="transmembrane region" description="Helical" evidence="17">
    <location>
        <begin position="154"/>
        <end position="178"/>
    </location>
</feature>
<reference evidence="18" key="1">
    <citation type="submission" date="2022-03" db="EMBL/GenBank/DDBJ databases">
        <title>De novo assembled genomes of Belliella spp. (Cyclobacteriaceae) strains.</title>
        <authorList>
            <person name="Szabo A."/>
            <person name="Korponai K."/>
            <person name="Felfoldi T."/>
        </authorList>
    </citation>
    <scope>NUCLEOTIDE SEQUENCE</scope>
    <source>
        <strain evidence="18">DSM 107340</strain>
    </source>
</reference>
<gene>
    <name evidence="18" type="primary">pssA</name>
    <name evidence="18" type="ORF">MM236_13815</name>
</gene>
<comment type="catalytic activity">
    <reaction evidence="1">
        <text>a CDP-1,2-diacyl-sn-glycerol + L-serine = a 1,2-diacyl-sn-glycero-3-phospho-L-serine + CMP + H(+)</text>
        <dbReference type="Rhea" id="RHEA:16913"/>
        <dbReference type="ChEBI" id="CHEBI:15378"/>
        <dbReference type="ChEBI" id="CHEBI:33384"/>
        <dbReference type="ChEBI" id="CHEBI:57262"/>
        <dbReference type="ChEBI" id="CHEBI:58332"/>
        <dbReference type="ChEBI" id="CHEBI:60377"/>
        <dbReference type="EC" id="2.7.8.8"/>
    </reaction>
</comment>
<dbReference type="Proteomes" id="UP001165488">
    <property type="component" value="Unassembled WGS sequence"/>
</dbReference>
<organism evidence="18 19">
    <name type="scientific">Belliella calami</name>
    <dbReference type="NCBI Taxonomy" id="2923436"/>
    <lineage>
        <taxon>Bacteria</taxon>
        <taxon>Pseudomonadati</taxon>
        <taxon>Bacteroidota</taxon>
        <taxon>Cytophagia</taxon>
        <taxon>Cytophagales</taxon>
        <taxon>Cyclobacteriaceae</taxon>
        <taxon>Belliella</taxon>
    </lineage>
</organism>
<dbReference type="InterPro" id="IPR000462">
    <property type="entry name" value="CDP-OH_P_trans"/>
</dbReference>